<sequence length="59" mass="6415">MEANPGSNALTSSMKPSQKSGGCYSSKGWNNSILMPIILDKMLDVRCPNVVYIPICHCL</sequence>
<accession>A0A0E9XF18</accession>
<reference evidence="2" key="2">
    <citation type="journal article" date="2015" name="Fish Shellfish Immunol.">
        <title>Early steps in the European eel (Anguilla anguilla)-Vibrio vulnificus interaction in the gills: Role of the RtxA13 toxin.</title>
        <authorList>
            <person name="Callol A."/>
            <person name="Pajuelo D."/>
            <person name="Ebbesson L."/>
            <person name="Teles M."/>
            <person name="MacKenzie S."/>
            <person name="Amaro C."/>
        </authorList>
    </citation>
    <scope>NUCLEOTIDE SEQUENCE</scope>
</reference>
<dbReference type="AlphaFoldDB" id="A0A0E9XF18"/>
<dbReference type="EMBL" id="GBXM01008132">
    <property type="protein sequence ID" value="JAI00446.1"/>
    <property type="molecule type" value="Transcribed_RNA"/>
</dbReference>
<name>A0A0E9XF18_ANGAN</name>
<evidence type="ECO:0000256" key="1">
    <source>
        <dbReference type="SAM" id="MobiDB-lite"/>
    </source>
</evidence>
<protein>
    <submittedName>
        <fullName evidence="2">Uncharacterized protein</fullName>
    </submittedName>
</protein>
<feature type="compositionally biased region" description="Polar residues" evidence="1">
    <location>
        <begin position="1"/>
        <end position="20"/>
    </location>
</feature>
<evidence type="ECO:0000313" key="2">
    <source>
        <dbReference type="EMBL" id="JAI00446.1"/>
    </source>
</evidence>
<proteinExistence type="predicted"/>
<feature type="region of interest" description="Disordered" evidence="1">
    <location>
        <begin position="1"/>
        <end position="25"/>
    </location>
</feature>
<organism evidence="2">
    <name type="scientific">Anguilla anguilla</name>
    <name type="common">European freshwater eel</name>
    <name type="synonym">Muraena anguilla</name>
    <dbReference type="NCBI Taxonomy" id="7936"/>
    <lineage>
        <taxon>Eukaryota</taxon>
        <taxon>Metazoa</taxon>
        <taxon>Chordata</taxon>
        <taxon>Craniata</taxon>
        <taxon>Vertebrata</taxon>
        <taxon>Euteleostomi</taxon>
        <taxon>Actinopterygii</taxon>
        <taxon>Neopterygii</taxon>
        <taxon>Teleostei</taxon>
        <taxon>Anguilliformes</taxon>
        <taxon>Anguillidae</taxon>
        <taxon>Anguilla</taxon>
    </lineage>
</organism>
<reference evidence="2" key="1">
    <citation type="submission" date="2014-11" db="EMBL/GenBank/DDBJ databases">
        <authorList>
            <person name="Amaro Gonzalez C."/>
        </authorList>
    </citation>
    <scope>NUCLEOTIDE SEQUENCE</scope>
</reference>